<evidence type="ECO:0000256" key="1">
    <source>
        <dbReference type="SAM" id="Phobius"/>
    </source>
</evidence>
<name>A0A093RZB0_9GAMM</name>
<dbReference type="SUPFAM" id="SSF56801">
    <property type="entry name" value="Acetyl-CoA synthetase-like"/>
    <property type="match status" value="1"/>
</dbReference>
<keyword evidence="1" id="KW-1133">Transmembrane helix</keyword>
<accession>A0A093RZB0</accession>
<comment type="caution">
    <text evidence="3">The sequence shown here is derived from an EMBL/GenBank/DDBJ whole genome shotgun (WGS) entry which is preliminary data.</text>
</comment>
<dbReference type="InterPro" id="IPR000873">
    <property type="entry name" value="AMP-dep_synth/lig_dom"/>
</dbReference>
<dbReference type="Proteomes" id="UP000032874">
    <property type="component" value="Unassembled WGS sequence"/>
</dbReference>
<feature type="transmembrane region" description="Helical" evidence="1">
    <location>
        <begin position="60"/>
        <end position="79"/>
    </location>
</feature>
<dbReference type="PANTHER" id="PTHR43767">
    <property type="entry name" value="LONG-CHAIN-FATTY-ACID--COA LIGASE"/>
    <property type="match status" value="1"/>
</dbReference>
<dbReference type="STRING" id="55207.KP22_08485"/>
<dbReference type="PANTHER" id="PTHR43767:SF10">
    <property type="entry name" value="SURFACTIN SYNTHASE SUBUNIT 1"/>
    <property type="match status" value="1"/>
</dbReference>
<gene>
    <name evidence="3" type="ORF">KP22_08485</name>
</gene>
<dbReference type="Gene3D" id="3.40.50.12780">
    <property type="entry name" value="N-terminal domain of ligase-like"/>
    <property type="match status" value="1"/>
</dbReference>
<evidence type="ECO:0000259" key="2">
    <source>
        <dbReference type="Pfam" id="PF00501"/>
    </source>
</evidence>
<dbReference type="EMBL" id="JQHM01000002">
    <property type="protein sequence ID" value="KFX05889.1"/>
    <property type="molecule type" value="Genomic_DNA"/>
</dbReference>
<dbReference type="eggNOG" id="COG0318">
    <property type="taxonomic scope" value="Bacteria"/>
</dbReference>
<feature type="domain" description="AMP-dependent synthetase/ligase" evidence="2">
    <location>
        <begin position="39"/>
        <end position="336"/>
    </location>
</feature>
<evidence type="ECO:0000313" key="3">
    <source>
        <dbReference type="EMBL" id="KFX05889.1"/>
    </source>
</evidence>
<dbReference type="RefSeq" id="WP_039323676.1">
    <property type="nucleotide sequence ID" value="NZ_JQHM01000002.1"/>
</dbReference>
<protein>
    <submittedName>
        <fullName evidence="3">Coronafacic acid synthetase</fullName>
    </submittedName>
</protein>
<dbReference type="Pfam" id="PF00501">
    <property type="entry name" value="AMP-binding"/>
    <property type="match status" value="1"/>
</dbReference>
<dbReference type="InterPro" id="IPR042099">
    <property type="entry name" value="ANL_N_sf"/>
</dbReference>
<dbReference type="AlphaFoldDB" id="A0A093RZB0"/>
<sequence length="480" mass="52806">MTSQPTITPSSAQHFLDGLIQVDANPHDAPSLIFVDLVKHLREQGIEPGNPVMVAIPNSVHFAVIIFALLTIGAVPVLLPSSAPASRIYRIAQVVGARNLIALHLPSGLAQTQPAQPLPQSGQLIRVEISREHRYQPGEIILLTSGTSGIFSGCLFHINDLFRNARNHAQAVEQRVEDRILINLPMYYSYAFVAQLLSSFTLGNTAIIAGPPFTPGNYERTIETYQITQSSITPTMVNAWLQSGSEQLPTPLRRLTIGGDALSASSVEAILSRNPGIELYLTYGLTQAGPRVATLAAHRASPDKYASVGKPFPEVNVHLRKDNPDDKDGELIVETYTGMIRRIRSLDEGIDTPRHGERRIIHTGDRFTIDEDGYLFFKQRNPTYVMSRGEKVCLKSISEIAETIAGVSHAEAWVHNDAAETSGVEFTLDVYCQDSSLSEGEIRRQLGKILLRSEQPKIITLYSSSDIGWRKTARQNVATK</sequence>
<keyword evidence="1" id="KW-0812">Transmembrane</keyword>
<dbReference type="InterPro" id="IPR050237">
    <property type="entry name" value="ATP-dep_AMP-bd_enzyme"/>
</dbReference>
<evidence type="ECO:0000313" key="4">
    <source>
        <dbReference type="Proteomes" id="UP000032874"/>
    </source>
</evidence>
<organism evidence="3 4">
    <name type="scientific">Pectobacterium betavasculorum</name>
    <dbReference type="NCBI Taxonomy" id="55207"/>
    <lineage>
        <taxon>Bacteria</taxon>
        <taxon>Pseudomonadati</taxon>
        <taxon>Pseudomonadota</taxon>
        <taxon>Gammaproteobacteria</taxon>
        <taxon>Enterobacterales</taxon>
        <taxon>Pectobacteriaceae</taxon>
        <taxon>Pectobacterium</taxon>
    </lineage>
</organism>
<keyword evidence="1" id="KW-0472">Membrane</keyword>
<reference evidence="3 4" key="1">
    <citation type="submission" date="2014-08" db="EMBL/GenBank/DDBJ databases">
        <title>Genome sequences of NCPPB Pectobacterium isolates.</title>
        <authorList>
            <person name="Glover R.H."/>
            <person name="Sapp M."/>
            <person name="Elphinstone J."/>
        </authorList>
    </citation>
    <scope>NUCLEOTIDE SEQUENCE [LARGE SCALE GENOMIC DNA]</scope>
    <source>
        <strain evidence="3 4">NCPPB 2795</strain>
    </source>
</reference>
<proteinExistence type="predicted"/>